<dbReference type="AlphaFoldDB" id="A0A836BAF2"/>
<protein>
    <recommendedName>
        <fullName evidence="3 8">Cytochrome c oxidase subunit 3</fullName>
    </recommendedName>
</protein>
<evidence type="ECO:0000256" key="8">
    <source>
        <dbReference type="RuleBase" id="RU003375"/>
    </source>
</evidence>
<keyword evidence="6 10" id="KW-1133">Transmembrane helix</keyword>
<feature type="transmembrane region" description="Helical" evidence="10">
    <location>
        <begin position="206"/>
        <end position="233"/>
    </location>
</feature>
<accession>A0A836BAF2</accession>
<evidence type="ECO:0000313" key="13">
    <source>
        <dbReference type="Proteomes" id="UP000613740"/>
    </source>
</evidence>
<reference evidence="12" key="1">
    <citation type="journal article" date="2020" name="bioRxiv">
        <title>Comparative genomics of Chlamydomonas.</title>
        <authorList>
            <person name="Craig R.J."/>
            <person name="Hasan A.R."/>
            <person name="Ness R.W."/>
            <person name="Keightley P.D."/>
        </authorList>
    </citation>
    <scope>NUCLEOTIDE SEQUENCE</scope>
    <source>
        <strain evidence="12">CCAP 11/173</strain>
    </source>
</reference>
<sequence>MRPQLLRFLTRAPAGFSQEGLQALRAGLTSGEASGLLQSSAFGRQDESAVPRGLGFSKMALPLSLQGHLMSTLASANGDDKKEPTTGALAQQPKVPTALAALPPRGTRAMGSHASDHLSAKEYYLEHTGKRHPFHVLPPSPWPMLAGWGTYVTCLGMAAWFHNVPTGGALMAFGLANTAWTAITWWRDCAIEGDMGMHTEVVRKNFISGMWAFIVSEALLFVGLLWACLHLGMSPSVALQMQWPPVGIEPIGWDKRALVMSAVLAASYYSANVAMVAKDPKVVMGALATTIGLGAMFLADQYLEYNETPFTITDSPYGTTFFVTTGFHGLHVLLGSLYLAAALMMYKRTHNAGAALKSSILYWHFVDIVWIAVYGIIYVGQY</sequence>
<organism evidence="12 13">
    <name type="scientific">Chlamydomonas schloesseri</name>
    <dbReference type="NCBI Taxonomy" id="2026947"/>
    <lineage>
        <taxon>Eukaryota</taxon>
        <taxon>Viridiplantae</taxon>
        <taxon>Chlorophyta</taxon>
        <taxon>core chlorophytes</taxon>
        <taxon>Chlorophyceae</taxon>
        <taxon>CS clade</taxon>
        <taxon>Chlamydomonadales</taxon>
        <taxon>Chlamydomonadaceae</taxon>
        <taxon>Chlamydomonas</taxon>
    </lineage>
</organism>
<keyword evidence="8" id="KW-0496">Mitochondrion</keyword>
<dbReference type="PANTHER" id="PTHR11403:SF7">
    <property type="entry name" value="CYTOCHROME C OXIDASE SUBUNIT 3"/>
    <property type="match status" value="1"/>
</dbReference>
<feature type="transmembrane region" description="Helical" evidence="10">
    <location>
        <begin position="361"/>
        <end position="380"/>
    </location>
</feature>
<evidence type="ECO:0000256" key="5">
    <source>
        <dbReference type="ARBA" id="ARBA00022967"/>
    </source>
</evidence>
<feature type="transmembrane region" description="Helical" evidence="10">
    <location>
        <begin position="167"/>
        <end position="186"/>
    </location>
</feature>
<dbReference type="OrthoDB" id="564124at2759"/>
<feature type="transmembrane region" description="Helical" evidence="10">
    <location>
        <begin position="319"/>
        <end position="340"/>
    </location>
</feature>
<keyword evidence="4 8" id="KW-0812">Transmembrane</keyword>
<feature type="domain" description="Heme-copper oxidase subunit III family profile" evidence="11">
    <location>
        <begin position="130"/>
        <end position="382"/>
    </location>
</feature>
<dbReference type="InterPro" id="IPR013833">
    <property type="entry name" value="Cyt_c_oxidase_su3_a-hlx"/>
</dbReference>
<dbReference type="Pfam" id="PF00510">
    <property type="entry name" value="COX3"/>
    <property type="match status" value="1"/>
</dbReference>
<dbReference type="InterPro" id="IPR035973">
    <property type="entry name" value="Cyt_c_oxidase_su3-like_sf"/>
</dbReference>
<feature type="region of interest" description="Disordered" evidence="9">
    <location>
        <begin position="75"/>
        <end position="95"/>
    </location>
</feature>
<dbReference type="Gene3D" id="1.20.120.80">
    <property type="entry name" value="Cytochrome c oxidase, subunit III, four-helix bundle"/>
    <property type="match status" value="1"/>
</dbReference>
<dbReference type="InterPro" id="IPR000298">
    <property type="entry name" value="Cyt_c_oxidase-like_su3"/>
</dbReference>
<proteinExistence type="inferred from homology"/>
<evidence type="ECO:0000256" key="10">
    <source>
        <dbReference type="SAM" id="Phobius"/>
    </source>
</evidence>
<dbReference type="EMBL" id="JAEHOD010000006">
    <property type="protein sequence ID" value="KAG2452105.1"/>
    <property type="molecule type" value="Genomic_DNA"/>
</dbReference>
<dbReference type="GO" id="GO:0006123">
    <property type="term" value="P:mitochondrial electron transport, cytochrome c to oxygen"/>
    <property type="evidence" value="ECO:0007669"/>
    <property type="project" value="TreeGrafter"/>
</dbReference>
<comment type="subcellular location">
    <subcellularLocation>
        <location evidence="1">Membrane</location>
        <topology evidence="1">Multi-pass membrane protein</topology>
    </subcellularLocation>
</comment>
<dbReference type="GO" id="GO:0005739">
    <property type="term" value="C:mitochondrion"/>
    <property type="evidence" value="ECO:0007669"/>
    <property type="project" value="TreeGrafter"/>
</dbReference>
<dbReference type="SUPFAM" id="SSF81452">
    <property type="entry name" value="Cytochrome c oxidase subunit III-like"/>
    <property type="match status" value="1"/>
</dbReference>
<dbReference type="GO" id="GO:0004129">
    <property type="term" value="F:cytochrome-c oxidase activity"/>
    <property type="evidence" value="ECO:0007669"/>
    <property type="project" value="InterPro"/>
</dbReference>
<evidence type="ECO:0000256" key="2">
    <source>
        <dbReference type="ARBA" id="ARBA00010581"/>
    </source>
</evidence>
<name>A0A836BAF2_9CHLO</name>
<evidence type="ECO:0000256" key="6">
    <source>
        <dbReference type="ARBA" id="ARBA00022989"/>
    </source>
</evidence>
<dbReference type="PANTHER" id="PTHR11403">
    <property type="entry name" value="CYTOCHROME C OXIDASE SUBUNIT III"/>
    <property type="match status" value="1"/>
</dbReference>
<evidence type="ECO:0000256" key="3">
    <source>
        <dbReference type="ARBA" id="ARBA00015944"/>
    </source>
</evidence>
<comment type="function">
    <text evidence="8">Component of the cytochrome c oxidase, the last enzyme in the mitochondrial electron transport chain which drives oxidative phosphorylation. The respiratory chain contains 3 multisubunit complexes succinate dehydrogenase (complex II, CII), ubiquinol-cytochrome c oxidoreductase (cytochrome b-c1 complex, complex III, CIII) and cytochrome c oxidase (complex IV, CIV), that cooperate to transfer electrons derived from NADH and succinate to molecular oxygen, creating an electrochemical gradient over the inner membrane that drives transmembrane transport and the ATP synthase. Cytochrome c oxidase is the component of the respiratory chain that catalyzes the reduction of oxygen to water. Electrons originating from reduced cytochrome c in the intermembrane space (IMS) are transferred via the dinuclear copper A center (CU(A)) of subunit 2 and heme A of subunit 1 to the active site in subunit 1, a binuclear center (BNC) formed by heme A3 and copper B (CU(B)). The BNC reduces molecular oxygen to 2 water molecules using 4 electrons from cytochrome c in the IMS and 4 protons from the mitochondrial matrix.</text>
</comment>
<dbReference type="CDD" id="cd01665">
    <property type="entry name" value="Cyt_c_Oxidase_III"/>
    <property type="match status" value="1"/>
</dbReference>
<dbReference type="PROSITE" id="PS50253">
    <property type="entry name" value="COX3"/>
    <property type="match status" value="1"/>
</dbReference>
<dbReference type="InterPro" id="IPR024791">
    <property type="entry name" value="Cyt_c/ubiquinol_Oxase_su3"/>
</dbReference>
<comment type="caution">
    <text evidence="12">The sequence shown here is derived from an EMBL/GenBank/DDBJ whole genome shotgun (WGS) entry which is preliminary data.</text>
</comment>
<feature type="transmembrane region" description="Helical" evidence="10">
    <location>
        <begin position="282"/>
        <end position="299"/>
    </location>
</feature>
<comment type="similarity">
    <text evidence="2 8">Belongs to the cytochrome c oxidase subunit 3 family.</text>
</comment>
<dbReference type="Gene3D" id="1.10.287.70">
    <property type="match status" value="1"/>
</dbReference>
<dbReference type="Proteomes" id="UP000613740">
    <property type="component" value="Unassembled WGS sequence"/>
</dbReference>
<dbReference type="GO" id="GO:0045277">
    <property type="term" value="C:respiratory chain complex IV"/>
    <property type="evidence" value="ECO:0007669"/>
    <property type="project" value="UniProtKB-ARBA"/>
</dbReference>
<feature type="transmembrane region" description="Helical" evidence="10">
    <location>
        <begin position="253"/>
        <end position="270"/>
    </location>
</feature>
<evidence type="ECO:0000259" key="11">
    <source>
        <dbReference type="PROSITE" id="PS50253"/>
    </source>
</evidence>
<keyword evidence="5" id="KW-1278">Translocase</keyword>
<dbReference type="InterPro" id="IPR033945">
    <property type="entry name" value="Cyt_c_oxase_su3_dom"/>
</dbReference>
<keyword evidence="7 10" id="KW-0472">Membrane</keyword>
<dbReference type="FunFam" id="1.10.287.70:FF:000082">
    <property type="entry name" value="Cytochrome c oxidase subunit 3"/>
    <property type="match status" value="1"/>
</dbReference>
<evidence type="ECO:0000256" key="1">
    <source>
        <dbReference type="ARBA" id="ARBA00004141"/>
    </source>
</evidence>
<keyword evidence="13" id="KW-1185">Reference proteome</keyword>
<gene>
    <name evidence="12" type="ORF">HYH02_003139</name>
</gene>
<evidence type="ECO:0000256" key="9">
    <source>
        <dbReference type="SAM" id="MobiDB-lite"/>
    </source>
</evidence>
<evidence type="ECO:0000256" key="4">
    <source>
        <dbReference type="ARBA" id="ARBA00022692"/>
    </source>
</evidence>
<evidence type="ECO:0000256" key="7">
    <source>
        <dbReference type="ARBA" id="ARBA00023136"/>
    </source>
</evidence>
<evidence type="ECO:0000313" key="12">
    <source>
        <dbReference type="EMBL" id="KAG2452105.1"/>
    </source>
</evidence>